<feature type="domain" description="F-box" evidence="4">
    <location>
        <begin position="118"/>
        <end position="149"/>
    </location>
</feature>
<dbReference type="InterPro" id="IPR036047">
    <property type="entry name" value="F-box-like_dom_sf"/>
</dbReference>
<evidence type="ECO:0000256" key="1">
    <source>
        <dbReference type="ARBA" id="ARBA00022574"/>
    </source>
</evidence>
<evidence type="ECO:0000313" key="5">
    <source>
        <dbReference type="EMBL" id="KAG0013633.1"/>
    </source>
</evidence>
<dbReference type="InterPro" id="IPR015943">
    <property type="entry name" value="WD40/YVTN_repeat-like_dom_sf"/>
</dbReference>
<dbReference type="InterPro" id="IPR036322">
    <property type="entry name" value="WD40_repeat_dom_sf"/>
</dbReference>
<dbReference type="InterPro" id="IPR001810">
    <property type="entry name" value="F-box_dom"/>
</dbReference>
<protein>
    <recommendedName>
        <fullName evidence="4">F-box domain-containing protein</fullName>
    </recommendedName>
</protein>
<name>A0A9P6SZN3_9FUNG</name>
<organism evidence="5 6">
    <name type="scientific">Entomortierella chlamydospora</name>
    <dbReference type="NCBI Taxonomy" id="101097"/>
    <lineage>
        <taxon>Eukaryota</taxon>
        <taxon>Fungi</taxon>
        <taxon>Fungi incertae sedis</taxon>
        <taxon>Mucoromycota</taxon>
        <taxon>Mortierellomycotina</taxon>
        <taxon>Mortierellomycetes</taxon>
        <taxon>Mortierellales</taxon>
        <taxon>Mortierellaceae</taxon>
        <taxon>Entomortierella</taxon>
    </lineage>
</organism>
<dbReference type="SMART" id="SM00320">
    <property type="entry name" value="WD40"/>
    <property type="match status" value="1"/>
</dbReference>
<dbReference type="InterPro" id="IPR042627">
    <property type="entry name" value="FBXW2"/>
</dbReference>
<keyword evidence="6" id="KW-1185">Reference proteome</keyword>
<dbReference type="Pfam" id="PF00646">
    <property type="entry name" value="F-box"/>
    <property type="match status" value="1"/>
</dbReference>
<dbReference type="SUPFAM" id="SSF50978">
    <property type="entry name" value="WD40 repeat-like"/>
    <property type="match status" value="1"/>
</dbReference>
<dbReference type="SUPFAM" id="SSF81383">
    <property type="entry name" value="F-box domain"/>
    <property type="match status" value="1"/>
</dbReference>
<dbReference type="Gene3D" id="1.20.1280.50">
    <property type="match status" value="1"/>
</dbReference>
<dbReference type="InterPro" id="IPR001680">
    <property type="entry name" value="WD40_rpt"/>
</dbReference>
<reference evidence="5" key="1">
    <citation type="journal article" date="2020" name="Fungal Divers.">
        <title>Resolving the Mortierellaceae phylogeny through synthesis of multi-gene phylogenetics and phylogenomics.</title>
        <authorList>
            <person name="Vandepol N."/>
            <person name="Liber J."/>
            <person name="Desiro A."/>
            <person name="Na H."/>
            <person name="Kennedy M."/>
            <person name="Barry K."/>
            <person name="Grigoriev I.V."/>
            <person name="Miller A.N."/>
            <person name="O'Donnell K."/>
            <person name="Stajich J.E."/>
            <person name="Bonito G."/>
        </authorList>
    </citation>
    <scope>NUCLEOTIDE SEQUENCE</scope>
    <source>
        <strain evidence="5">NRRL 2769</strain>
    </source>
</reference>
<proteinExistence type="predicted"/>
<dbReference type="EMBL" id="JAAAID010000821">
    <property type="protein sequence ID" value="KAG0013633.1"/>
    <property type="molecule type" value="Genomic_DNA"/>
</dbReference>
<evidence type="ECO:0000256" key="3">
    <source>
        <dbReference type="PROSITE-ProRule" id="PRU00221"/>
    </source>
</evidence>
<comment type="caution">
    <text evidence="5">The sequence shown here is derived from an EMBL/GenBank/DDBJ whole genome shotgun (WGS) entry which is preliminary data.</text>
</comment>
<dbReference type="PANTHER" id="PTHR44436">
    <property type="entry name" value="F-BOX/WD REPEAT-CONTAINING PROTEIN 2"/>
    <property type="match status" value="1"/>
</dbReference>
<dbReference type="PANTHER" id="PTHR44436:SF1">
    <property type="entry name" value="F-BOX_WD REPEAT-CONTAINING PROTEIN 2"/>
    <property type="match status" value="1"/>
</dbReference>
<evidence type="ECO:0000259" key="4">
    <source>
        <dbReference type="Pfam" id="PF00646"/>
    </source>
</evidence>
<feature type="repeat" description="WD" evidence="3">
    <location>
        <begin position="205"/>
        <end position="244"/>
    </location>
</feature>
<dbReference type="InterPro" id="IPR019775">
    <property type="entry name" value="WD40_repeat_CS"/>
</dbReference>
<keyword evidence="2" id="KW-0677">Repeat</keyword>
<dbReference type="PROSITE" id="PS50294">
    <property type="entry name" value="WD_REPEATS_REGION"/>
    <property type="match status" value="1"/>
</dbReference>
<dbReference type="Proteomes" id="UP000703661">
    <property type="component" value="Unassembled WGS sequence"/>
</dbReference>
<evidence type="ECO:0000313" key="6">
    <source>
        <dbReference type="Proteomes" id="UP000703661"/>
    </source>
</evidence>
<dbReference type="Pfam" id="PF00400">
    <property type="entry name" value="WD40"/>
    <property type="match status" value="1"/>
</dbReference>
<dbReference type="Gene3D" id="2.130.10.10">
    <property type="entry name" value="YVTN repeat-like/Quinoprotein amine dehydrogenase"/>
    <property type="match status" value="1"/>
</dbReference>
<dbReference type="PROSITE" id="PS50082">
    <property type="entry name" value="WD_REPEATS_2"/>
    <property type="match status" value="1"/>
</dbReference>
<keyword evidence="1 3" id="KW-0853">WD repeat</keyword>
<sequence length="278" mass="31212">MIGTEEEPPVTTTSTAYEDILKQIAAQRAKLSALQTGAQTLSEDIVALDATLGEEQGSISTVFQDAHAAVKGWQDTWSDYSRFEQIVASCRPREIYQLQNQLSVRHGQVLGFDLLEGFPFLVSKLIMMHLRFVDLANCRMVSRNWKHAATAYDVVASAVRRLTYVTDSVSLESVDESRKNWNQLCRYHERNLRWIRGRPASLHAMLGHSSYVTSLKSRGEWIVSGGYDEKVRLWDAATGKCMKIWEVDSAVSCVELFVDPNMDGGVVVAAFVDIGRFE</sequence>
<gene>
    <name evidence="5" type="ORF">BGZ80_010954</name>
</gene>
<evidence type="ECO:0000256" key="2">
    <source>
        <dbReference type="ARBA" id="ARBA00022737"/>
    </source>
</evidence>
<dbReference type="PROSITE" id="PS00678">
    <property type="entry name" value="WD_REPEATS_1"/>
    <property type="match status" value="1"/>
</dbReference>
<accession>A0A9P6SZN3</accession>
<dbReference type="AlphaFoldDB" id="A0A9P6SZN3"/>